<protein>
    <submittedName>
        <fullName evidence="2">Uncharacterized protein</fullName>
    </submittedName>
</protein>
<feature type="compositionally biased region" description="Low complexity" evidence="1">
    <location>
        <begin position="105"/>
        <end position="117"/>
    </location>
</feature>
<feature type="region of interest" description="Disordered" evidence="1">
    <location>
        <begin position="105"/>
        <end position="164"/>
    </location>
</feature>
<organism evidence="2 3">
    <name type="scientific">Pleurodeles waltl</name>
    <name type="common">Iberian ribbed newt</name>
    <dbReference type="NCBI Taxonomy" id="8319"/>
    <lineage>
        <taxon>Eukaryota</taxon>
        <taxon>Metazoa</taxon>
        <taxon>Chordata</taxon>
        <taxon>Craniata</taxon>
        <taxon>Vertebrata</taxon>
        <taxon>Euteleostomi</taxon>
        <taxon>Amphibia</taxon>
        <taxon>Batrachia</taxon>
        <taxon>Caudata</taxon>
        <taxon>Salamandroidea</taxon>
        <taxon>Salamandridae</taxon>
        <taxon>Pleurodelinae</taxon>
        <taxon>Pleurodeles</taxon>
    </lineage>
</organism>
<proteinExistence type="predicted"/>
<evidence type="ECO:0000256" key="1">
    <source>
        <dbReference type="SAM" id="MobiDB-lite"/>
    </source>
</evidence>
<feature type="compositionally biased region" description="Polar residues" evidence="1">
    <location>
        <begin position="47"/>
        <end position="57"/>
    </location>
</feature>
<evidence type="ECO:0000313" key="3">
    <source>
        <dbReference type="Proteomes" id="UP001066276"/>
    </source>
</evidence>
<dbReference type="Proteomes" id="UP001066276">
    <property type="component" value="Chromosome 1_2"/>
</dbReference>
<dbReference type="EMBL" id="JANPWB010000002">
    <property type="protein sequence ID" value="KAJ1210772.1"/>
    <property type="molecule type" value="Genomic_DNA"/>
</dbReference>
<comment type="caution">
    <text evidence="2">The sequence shown here is derived from an EMBL/GenBank/DDBJ whole genome shotgun (WGS) entry which is preliminary data.</text>
</comment>
<gene>
    <name evidence="2" type="ORF">NDU88_006134</name>
</gene>
<reference evidence="2" key="1">
    <citation type="journal article" date="2022" name="bioRxiv">
        <title>Sequencing and chromosome-scale assembly of the giantPleurodeles waltlgenome.</title>
        <authorList>
            <person name="Brown T."/>
            <person name="Elewa A."/>
            <person name="Iarovenko S."/>
            <person name="Subramanian E."/>
            <person name="Araus A.J."/>
            <person name="Petzold A."/>
            <person name="Susuki M."/>
            <person name="Suzuki K.-i.T."/>
            <person name="Hayashi T."/>
            <person name="Toyoda A."/>
            <person name="Oliveira C."/>
            <person name="Osipova E."/>
            <person name="Leigh N.D."/>
            <person name="Simon A."/>
            <person name="Yun M.H."/>
        </authorList>
    </citation>
    <scope>NUCLEOTIDE SEQUENCE</scope>
    <source>
        <strain evidence="2">20211129_DDA</strain>
        <tissue evidence="2">Liver</tissue>
    </source>
</reference>
<feature type="region of interest" description="Disordered" evidence="1">
    <location>
        <begin position="24"/>
        <end position="58"/>
    </location>
</feature>
<dbReference type="AlphaFoldDB" id="A0AAV7W9X1"/>
<keyword evidence="3" id="KW-1185">Reference proteome</keyword>
<dbReference type="Gene3D" id="6.20.430.10">
    <property type="match status" value="1"/>
</dbReference>
<accession>A0AAV7W9X1</accession>
<name>A0AAV7W9X1_PLEWA</name>
<sequence length="164" mass="17469">MDAVKPEPRPRCLGRLFSVQRFGASEPQALEQKGSTPCSPTIDPIQQPGSTTHTSQPPLAHQIVHVCGDSETDLEALFNAVMTPKSAGGLMQTVSMSLRKLLTLSSRRQSPSPGQQPAVGLPELPSAPFPQKLGPFQLSQPAHRIRGKGDADQQLLGASFPNTA</sequence>
<evidence type="ECO:0000313" key="2">
    <source>
        <dbReference type="EMBL" id="KAJ1210772.1"/>
    </source>
</evidence>